<dbReference type="EMBL" id="JACGWV010000002">
    <property type="protein sequence ID" value="MBA8809623.1"/>
    <property type="molecule type" value="Genomic_DNA"/>
</dbReference>
<sequence>MVEHGYTTAEARDMSRQGLEACLDKMGAYVAGGQG</sequence>
<dbReference type="AlphaFoldDB" id="A0A7W3PF69"/>
<proteinExistence type="predicted"/>
<reference evidence="1 2" key="1">
    <citation type="submission" date="2020-07" db="EMBL/GenBank/DDBJ databases">
        <title>Sequencing the genomes of 1000 actinobacteria strains.</title>
        <authorList>
            <person name="Klenk H.-P."/>
        </authorList>
    </citation>
    <scope>NUCLEOTIDE SEQUENCE [LARGE SCALE GENOMIC DNA]</scope>
    <source>
        <strain evidence="1 2">DSM 44121</strain>
    </source>
</reference>
<dbReference type="Proteomes" id="UP000540568">
    <property type="component" value="Unassembled WGS sequence"/>
</dbReference>
<accession>A0A7W3PF69</accession>
<name>A0A7W3PF69_9MICO</name>
<comment type="caution">
    <text evidence="1">The sequence shown here is derived from an EMBL/GenBank/DDBJ whole genome shotgun (WGS) entry which is preliminary data.</text>
</comment>
<keyword evidence="2" id="KW-1185">Reference proteome</keyword>
<evidence type="ECO:0000313" key="2">
    <source>
        <dbReference type="Proteomes" id="UP000540568"/>
    </source>
</evidence>
<protein>
    <submittedName>
        <fullName evidence="1">Uncharacterized protein</fullName>
    </submittedName>
</protein>
<gene>
    <name evidence="1" type="ORF">FHX71_003599</name>
</gene>
<evidence type="ECO:0000313" key="1">
    <source>
        <dbReference type="EMBL" id="MBA8809623.1"/>
    </source>
</evidence>
<organism evidence="1 2">
    <name type="scientific">Promicromonospora sukumoe</name>
    <dbReference type="NCBI Taxonomy" id="88382"/>
    <lineage>
        <taxon>Bacteria</taxon>
        <taxon>Bacillati</taxon>
        <taxon>Actinomycetota</taxon>
        <taxon>Actinomycetes</taxon>
        <taxon>Micrococcales</taxon>
        <taxon>Promicromonosporaceae</taxon>
        <taxon>Promicromonospora</taxon>
    </lineage>
</organism>